<protein>
    <recommendedName>
        <fullName evidence="1">Transposase IS4-like domain-containing protein</fullName>
    </recommendedName>
</protein>
<evidence type="ECO:0000313" key="3">
    <source>
        <dbReference type="Proteomes" id="UP000365705"/>
    </source>
</evidence>
<feature type="domain" description="Transposase IS4-like" evidence="1">
    <location>
        <begin position="2"/>
        <end position="121"/>
    </location>
</feature>
<dbReference type="GO" id="GO:0004803">
    <property type="term" value="F:transposase activity"/>
    <property type="evidence" value="ECO:0007669"/>
    <property type="project" value="InterPro"/>
</dbReference>
<dbReference type="Proteomes" id="UP000365705">
    <property type="component" value="Unassembled WGS sequence"/>
</dbReference>
<dbReference type="GO" id="GO:0003677">
    <property type="term" value="F:DNA binding"/>
    <property type="evidence" value="ECO:0007669"/>
    <property type="project" value="InterPro"/>
</dbReference>
<evidence type="ECO:0000259" key="1">
    <source>
        <dbReference type="Pfam" id="PF01609"/>
    </source>
</evidence>
<sequence length="131" mass="14921">MVTDTQGLILNYELTPASIHDAKAAPEVIENCPCPFVIADVGYVGKKLQHIFSQMGYQLWTPYRSNMRFAKQHNSRQLKKIRRRIESCFADLTRQGIEHTLTRSLGGLQMNIEAIMLTHNLEVMGMLQTSN</sequence>
<dbReference type="InterPro" id="IPR002559">
    <property type="entry name" value="Transposase_11"/>
</dbReference>
<name>A0A508YYJ0_LIMMU</name>
<dbReference type="AlphaFoldDB" id="A0A508YYJ0"/>
<dbReference type="GO" id="GO:0006313">
    <property type="term" value="P:DNA transposition"/>
    <property type="evidence" value="ECO:0007669"/>
    <property type="project" value="InterPro"/>
</dbReference>
<dbReference type="EMBL" id="CABFNH010000039">
    <property type="protein sequence ID" value="VTZ94114.1"/>
    <property type="molecule type" value="Genomic_DNA"/>
</dbReference>
<organism evidence="2 3">
    <name type="scientific">Limosilactobacillus mucosae</name>
    <name type="common">Lactobacillus mucosae</name>
    <dbReference type="NCBI Taxonomy" id="97478"/>
    <lineage>
        <taxon>Bacteria</taxon>
        <taxon>Bacillati</taxon>
        <taxon>Bacillota</taxon>
        <taxon>Bacilli</taxon>
        <taxon>Lactobacillales</taxon>
        <taxon>Lactobacillaceae</taxon>
        <taxon>Limosilactobacillus</taxon>
    </lineage>
</organism>
<gene>
    <name evidence="2" type="ORF">LMUP508_02105</name>
</gene>
<dbReference type="Pfam" id="PF01609">
    <property type="entry name" value="DDE_Tnp_1"/>
    <property type="match status" value="1"/>
</dbReference>
<proteinExistence type="predicted"/>
<accession>A0A508YYJ0</accession>
<reference evidence="2 3" key="1">
    <citation type="submission" date="2019-06" db="EMBL/GenBank/DDBJ databases">
        <authorList>
            <person name="Rodrigo-Torres L."/>
            <person name="Arahal R. D."/>
            <person name="Lucena T."/>
        </authorList>
    </citation>
    <scope>NUCLEOTIDE SEQUENCE [LARGE SCALE GENOMIC DNA]</scope>
    <source>
        <strain evidence="2 3">INIA P508</strain>
    </source>
</reference>
<evidence type="ECO:0000313" key="2">
    <source>
        <dbReference type="EMBL" id="VTZ94114.1"/>
    </source>
</evidence>